<evidence type="ECO:0000313" key="2">
    <source>
        <dbReference type="Proteomes" id="UP000828048"/>
    </source>
</evidence>
<keyword evidence="2" id="KW-1185">Reference proteome</keyword>
<dbReference type="EMBL" id="CM037158">
    <property type="protein sequence ID" value="KAH7851486.1"/>
    <property type="molecule type" value="Genomic_DNA"/>
</dbReference>
<proteinExistence type="predicted"/>
<gene>
    <name evidence="1" type="ORF">Vadar_012323</name>
</gene>
<sequence>MLLPPIKISLNKQSEISTPGFDRHKKDGAMNALVRVSAIISNAPYLLNVDCNHYINNSKALHTKIGMLFSLTSI</sequence>
<protein>
    <submittedName>
        <fullName evidence="1">Uncharacterized protein</fullName>
    </submittedName>
</protein>
<dbReference type="Proteomes" id="UP000828048">
    <property type="component" value="Chromosome 8"/>
</dbReference>
<evidence type="ECO:0000313" key="1">
    <source>
        <dbReference type="EMBL" id="KAH7851486.1"/>
    </source>
</evidence>
<accession>A0ACB7YD69</accession>
<comment type="caution">
    <text evidence="1">The sequence shown here is derived from an EMBL/GenBank/DDBJ whole genome shotgun (WGS) entry which is preliminary data.</text>
</comment>
<name>A0ACB7YD69_9ERIC</name>
<organism evidence="1 2">
    <name type="scientific">Vaccinium darrowii</name>
    <dbReference type="NCBI Taxonomy" id="229202"/>
    <lineage>
        <taxon>Eukaryota</taxon>
        <taxon>Viridiplantae</taxon>
        <taxon>Streptophyta</taxon>
        <taxon>Embryophyta</taxon>
        <taxon>Tracheophyta</taxon>
        <taxon>Spermatophyta</taxon>
        <taxon>Magnoliopsida</taxon>
        <taxon>eudicotyledons</taxon>
        <taxon>Gunneridae</taxon>
        <taxon>Pentapetalae</taxon>
        <taxon>asterids</taxon>
        <taxon>Ericales</taxon>
        <taxon>Ericaceae</taxon>
        <taxon>Vaccinioideae</taxon>
        <taxon>Vaccinieae</taxon>
        <taxon>Vaccinium</taxon>
    </lineage>
</organism>
<reference evidence="1 2" key="1">
    <citation type="journal article" date="2021" name="Hortic Res">
        <title>High-quality reference genome and annotation aids understanding of berry development for evergreen blueberry (Vaccinium darrowii).</title>
        <authorList>
            <person name="Yu J."/>
            <person name="Hulse-Kemp A.M."/>
            <person name="Babiker E."/>
            <person name="Staton M."/>
        </authorList>
    </citation>
    <scope>NUCLEOTIDE SEQUENCE [LARGE SCALE GENOMIC DNA]</scope>
    <source>
        <strain evidence="2">cv. NJ 8807/NJ 8810</strain>
        <tissue evidence="1">Young leaf</tissue>
    </source>
</reference>